<keyword evidence="3" id="KW-1185">Reference proteome</keyword>
<accession>A0A7G9S040</accession>
<dbReference type="Proteomes" id="UP000515928">
    <property type="component" value="Chromosome"/>
</dbReference>
<dbReference type="AlphaFoldDB" id="A0A7G9S040"/>
<reference evidence="2 3" key="1">
    <citation type="submission" date="2020-08" db="EMBL/GenBank/DDBJ databases">
        <title>Genome sequence of Erysipelothrix inopinata DSM 15511T.</title>
        <authorList>
            <person name="Hyun D.-W."/>
            <person name="Bae J.-W."/>
        </authorList>
    </citation>
    <scope>NUCLEOTIDE SEQUENCE [LARGE SCALE GENOMIC DNA]</scope>
    <source>
        <strain evidence="2 3">DSM 15511</strain>
    </source>
</reference>
<feature type="signal peptide" evidence="1">
    <location>
        <begin position="1"/>
        <end position="27"/>
    </location>
</feature>
<protein>
    <recommendedName>
        <fullName evidence="4">DUF5626 family protein</fullName>
    </recommendedName>
</protein>
<dbReference type="RefSeq" id="WP_187534417.1">
    <property type="nucleotide sequence ID" value="NZ_CBCSHU010000001.1"/>
</dbReference>
<dbReference type="EMBL" id="CP060715">
    <property type="protein sequence ID" value="QNN61215.1"/>
    <property type="molecule type" value="Genomic_DNA"/>
</dbReference>
<evidence type="ECO:0008006" key="4">
    <source>
        <dbReference type="Google" id="ProtNLM"/>
    </source>
</evidence>
<proteinExistence type="predicted"/>
<organism evidence="2 3">
    <name type="scientific">Erysipelothrix inopinata</name>
    <dbReference type="NCBI Taxonomy" id="225084"/>
    <lineage>
        <taxon>Bacteria</taxon>
        <taxon>Bacillati</taxon>
        <taxon>Bacillota</taxon>
        <taxon>Erysipelotrichia</taxon>
        <taxon>Erysipelotrichales</taxon>
        <taxon>Erysipelotrichaceae</taxon>
        <taxon>Erysipelothrix</taxon>
    </lineage>
</organism>
<gene>
    <name evidence="2" type="ORF">H9L01_02280</name>
</gene>
<feature type="chain" id="PRO_5028862131" description="DUF5626 family protein" evidence="1">
    <location>
        <begin position="28"/>
        <end position="236"/>
    </location>
</feature>
<evidence type="ECO:0000313" key="3">
    <source>
        <dbReference type="Proteomes" id="UP000515928"/>
    </source>
</evidence>
<keyword evidence="1" id="KW-0732">Signal</keyword>
<sequence length="236" mass="26023">MNKLLKLFNLTVLSTLTVIYLTTNVSATEIDDISTKLEEIGVYEEAIPSLVEKIQNGETPNSLDDDYDHVEPEYELEFEDGSKIERYRYPDGSVKILEIQPDAYEINGLRASRATWNAWVDSVGSQSGSGYSNLRLKVNGTYGIVTMTYYANVTYAYGGHVELTSVYEPGILVSGPGASYTITQNPTIVKSKPTSSGYAEAVMKANIKGDYYSGTYALRLFVRPSGNGYYASFGLN</sequence>
<dbReference type="KEGG" id="eio:H9L01_02280"/>
<evidence type="ECO:0000313" key="2">
    <source>
        <dbReference type="EMBL" id="QNN61215.1"/>
    </source>
</evidence>
<name>A0A7G9S040_9FIRM</name>
<evidence type="ECO:0000256" key="1">
    <source>
        <dbReference type="SAM" id="SignalP"/>
    </source>
</evidence>